<dbReference type="AlphaFoldDB" id="A0A314L800"/>
<evidence type="ECO:0000313" key="2">
    <source>
        <dbReference type="EMBL" id="OIT37693.1"/>
    </source>
</evidence>
<dbReference type="InterPro" id="IPR027417">
    <property type="entry name" value="P-loop_NTPase"/>
</dbReference>
<evidence type="ECO:0000313" key="3">
    <source>
        <dbReference type="Proteomes" id="UP000187609"/>
    </source>
</evidence>
<dbReference type="STRING" id="49451.A0A314L800"/>
<reference evidence="2" key="1">
    <citation type="submission" date="2016-11" db="EMBL/GenBank/DDBJ databases">
        <title>The genome of Nicotiana attenuata.</title>
        <authorList>
            <person name="Xu S."/>
            <person name="Brockmoeller T."/>
            <person name="Gaquerel E."/>
            <person name="Navarro A."/>
            <person name="Kuhl H."/>
            <person name="Gase K."/>
            <person name="Ling Z."/>
            <person name="Zhou W."/>
            <person name="Kreitzer C."/>
            <person name="Stanke M."/>
            <person name="Tang H."/>
            <person name="Lyons E."/>
            <person name="Pandey P."/>
            <person name="Pandey S.P."/>
            <person name="Timmermann B."/>
            <person name="Baldwin I.T."/>
        </authorList>
    </citation>
    <scope>NUCLEOTIDE SEQUENCE [LARGE SCALE GENOMIC DNA]</scope>
    <source>
        <strain evidence="2">UT</strain>
    </source>
</reference>
<keyword evidence="3" id="KW-1185">Reference proteome</keyword>
<dbReference type="SMR" id="A0A314L800"/>
<evidence type="ECO:0000256" key="1">
    <source>
        <dbReference type="ARBA" id="ARBA00022801"/>
    </source>
</evidence>
<gene>
    <name evidence="2" type="primary">ETL1_1</name>
    <name evidence="2" type="ORF">A4A49_48930</name>
</gene>
<dbReference type="GO" id="GO:0016787">
    <property type="term" value="F:hydrolase activity"/>
    <property type="evidence" value="ECO:0007669"/>
    <property type="project" value="UniProtKB-KW"/>
</dbReference>
<dbReference type="InterPro" id="IPR049730">
    <property type="entry name" value="SNF2/RAD54-like_C"/>
</dbReference>
<dbReference type="Gene3D" id="3.40.50.300">
    <property type="entry name" value="P-loop containing nucleotide triphosphate hydrolases"/>
    <property type="match status" value="1"/>
</dbReference>
<organism evidence="2 3">
    <name type="scientific">Nicotiana attenuata</name>
    <name type="common">Coyote tobacco</name>
    <dbReference type="NCBI Taxonomy" id="49451"/>
    <lineage>
        <taxon>Eukaryota</taxon>
        <taxon>Viridiplantae</taxon>
        <taxon>Streptophyta</taxon>
        <taxon>Embryophyta</taxon>
        <taxon>Tracheophyta</taxon>
        <taxon>Spermatophyta</taxon>
        <taxon>Magnoliopsida</taxon>
        <taxon>eudicotyledons</taxon>
        <taxon>Gunneridae</taxon>
        <taxon>Pentapetalae</taxon>
        <taxon>asterids</taxon>
        <taxon>lamiids</taxon>
        <taxon>Solanales</taxon>
        <taxon>Solanaceae</taxon>
        <taxon>Nicotianoideae</taxon>
        <taxon>Nicotianeae</taxon>
        <taxon>Nicotiana</taxon>
    </lineage>
</organism>
<protein>
    <submittedName>
        <fullName evidence="2">Protein chromatin remodeling 19</fullName>
    </submittedName>
</protein>
<dbReference type="Proteomes" id="UP000187609">
    <property type="component" value="Unassembled WGS sequence"/>
</dbReference>
<sequence>MLDDHLNLYFFYLQLLLYYGDNNKGVLSDEHVMVSAKCQELAKLLPSLKLRGHRVLIFSQWTSMLDILEWTLDVIGVTYRRLDGRY</sequence>
<proteinExistence type="predicted"/>
<keyword evidence="1" id="KW-0378">Hydrolase</keyword>
<name>A0A314L800_NICAT</name>
<dbReference type="EMBL" id="MJEQ01000280">
    <property type="protein sequence ID" value="OIT37693.1"/>
    <property type="molecule type" value="Genomic_DNA"/>
</dbReference>
<dbReference type="SUPFAM" id="SSF52540">
    <property type="entry name" value="P-loop containing nucleoside triphosphate hydrolases"/>
    <property type="match status" value="1"/>
</dbReference>
<comment type="caution">
    <text evidence="2">The sequence shown here is derived from an EMBL/GenBank/DDBJ whole genome shotgun (WGS) entry which is preliminary data.</text>
</comment>
<dbReference type="CDD" id="cd18793">
    <property type="entry name" value="SF2_C_SNF"/>
    <property type="match status" value="1"/>
</dbReference>
<dbReference type="PANTHER" id="PTHR10799">
    <property type="entry name" value="SNF2/RAD54 HELICASE FAMILY"/>
    <property type="match status" value="1"/>
</dbReference>
<accession>A0A314L800</accession>
<dbReference type="Gramene" id="OIT37693">
    <property type="protein sequence ID" value="OIT37693"/>
    <property type="gene ID" value="A4A49_48930"/>
</dbReference>